<evidence type="ECO:0000313" key="2">
    <source>
        <dbReference type="Proteomes" id="UP000019494"/>
    </source>
</evidence>
<comment type="caution">
    <text evidence="1">The sequence shown here is derived from an EMBL/GenBank/DDBJ whole genome shotgun (WGS) entry which is preliminary data.</text>
</comment>
<dbReference type="OrthoDB" id="3535759at2"/>
<reference evidence="2" key="1">
    <citation type="submission" date="2013-08" db="EMBL/GenBank/DDBJ databases">
        <title>Intrasporangium oryzae NRRL B-24470.</title>
        <authorList>
            <person name="Liu H."/>
            <person name="Wang G."/>
        </authorList>
    </citation>
    <scope>NUCLEOTIDE SEQUENCE [LARGE SCALE GENOMIC DNA]</scope>
    <source>
        <strain evidence="2">Q5-1</strain>
    </source>
</reference>
<dbReference type="Proteomes" id="UP000019494">
    <property type="component" value="Unassembled WGS sequence"/>
</dbReference>
<evidence type="ECO:0000313" key="1">
    <source>
        <dbReference type="EMBL" id="EWT06817.1"/>
    </source>
</evidence>
<protein>
    <submittedName>
        <fullName evidence="1">Uncharacterized protein</fullName>
    </submittedName>
</protein>
<dbReference type="AlphaFoldDB" id="W9GP00"/>
<name>W9GP00_9MICO</name>
<dbReference type="RefSeq" id="WP_034714603.1">
    <property type="nucleotide sequence ID" value="NZ_AWQS01000031.1"/>
</dbReference>
<accession>W9GP00</accession>
<proteinExistence type="predicted"/>
<gene>
    <name evidence="1" type="ORF">N864_16420</name>
</gene>
<organism evidence="1 2">
    <name type="scientific">Intrasporangium chromatireducens Q5-1</name>
    <dbReference type="NCBI Taxonomy" id="584657"/>
    <lineage>
        <taxon>Bacteria</taxon>
        <taxon>Bacillati</taxon>
        <taxon>Actinomycetota</taxon>
        <taxon>Actinomycetes</taxon>
        <taxon>Micrococcales</taxon>
        <taxon>Intrasporangiaceae</taxon>
        <taxon>Intrasporangium</taxon>
    </lineage>
</organism>
<sequence length="143" mass="15340">MSGAPIDIGHESFEQAFGQLGGPLHWPSLSPAEADAALEELAPWVEALVVRFAIEPRVIPPCWAKHRAMVEILSALRDHERASYAETAGLTAPVDWMRALHDATVMLTDATAKTQCSIGEHRDGLLHSWAAAPNGDPSAPLSS</sequence>
<keyword evidence="2" id="KW-1185">Reference proteome</keyword>
<dbReference type="EMBL" id="AWQS01000031">
    <property type="protein sequence ID" value="EWT06817.1"/>
    <property type="molecule type" value="Genomic_DNA"/>
</dbReference>